<organism evidence="2 3">
    <name type="scientific">Phytophthora fragariaefolia</name>
    <dbReference type="NCBI Taxonomy" id="1490495"/>
    <lineage>
        <taxon>Eukaryota</taxon>
        <taxon>Sar</taxon>
        <taxon>Stramenopiles</taxon>
        <taxon>Oomycota</taxon>
        <taxon>Peronosporomycetes</taxon>
        <taxon>Peronosporales</taxon>
        <taxon>Peronosporaceae</taxon>
        <taxon>Phytophthora</taxon>
    </lineage>
</organism>
<evidence type="ECO:0000313" key="3">
    <source>
        <dbReference type="Proteomes" id="UP001165121"/>
    </source>
</evidence>
<dbReference type="AlphaFoldDB" id="A0A9W7CQZ6"/>
<sequence>MSDAEPTDNPAQTDITPPPPAQPSDATPMGGGGSGGDGVERGHGAASDGGSGGAKSTDNTETGAPDQALPAIQACLSGAGRSEGKTGNLEVNMPDADMVDVGGDPPVDQERSADRPGKTSVASSTLIGDNKPLGAVSLRVLSHAAAHLGS</sequence>
<accession>A0A9W7CQZ6</accession>
<name>A0A9W7CQZ6_9STRA</name>
<gene>
    <name evidence="2" type="ORF">Pfra01_001078200</name>
</gene>
<proteinExistence type="predicted"/>
<feature type="compositionally biased region" description="Basic and acidic residues" evidence="1">
    <location>
        <begin position="108"/>
        <end position="117"/>
    </location>
</feature>
<protein>
    <submittedName>
        <fullName evidence="2">Unnamed protein product</fullName>
    </submittedName>
</protein>
<comment type="caution">
    <text evidence="2">The sequence shown here is derived from an EMBL/GenBank/DDBJ whole genome shotgun (WGS) entry which is preliminary data.</text>
</comment>
<evidence type="ECO:0000313" key="2">
    <source>
        <dbReference type="EMBL" id="GMF37942.1"/>
    </source>
</evidence>
<feature type="region of interest" description="Disordered" evidence="1">
    <location>
        <begin position="1"/>
        <end position="129"/>
    </location>
</feature>
<dbReference type="EMBL" id="BSXT01001052">
    <property type="protein sequence ID" value="GMF37942.1"/>
    <property type="molecule type" value="Genomic_DNA"/>
</dbReference>
<reference evidence="2" key="1">
    <citation type="submission" date="2023-04" db="EMBL/GenBank/DDBJ databases">
        <title>Phytophthora fragariaefolia NBRC 109709.</title>
        <authorList>
            <person name="Ichikawa N."/>
            <person name="Sato H."/>
            <person name="Tonouchi N."/>
        </authorList>
    </citation>
    <scope>NUCLEOTIDE SEQUENCE</scope>
    <source>
        <strain evidence="2">NBRC 109709</strain>
    </source>
</reference>
<keyword evidence="3" id="KW-1185">Reference proteome</keyword>
<evidence type="ECO:0000256" key="1">
    <source>
        <dbReference type="SAM" id="MobiDB-lite"/>
    </source>
</evidence>
<dbReference type="Proteomes" id="UP001165121">
    <property type="component" value="Unassembled WGS sequence"/>
</dbReference>
<feature type="compositionally biased region" description="Low complexity" evidence="1">
    <location>
        <begin position="93"/>
        <end position="106"/>
    </location>
</feature>